<proteinExistence type="predicted"/>
<sequence>MKPNSPAISDQIEHMSINIELNKKYNHLEWLFIDSYSLLSEKVDFIRNEPKKNDVQLTFEVLRTLDEDVNNLYLETGHKLNELQKFTNQNNYFSVFSSLDCFINSYQNGLEKFLKSNSDSSEDQFIEKQIYYLKLIVNDFDLLEKDLKYSFLNKIKYLENRFDCNDSIEVENNIQTIQAVYLLNKLGVINLLREQGKSNVKISKIIGKIIGRSPQKVRELLGKIDLPTKLGSSQIASIEEIESFFNSL</sequence>
<name>A0A0A2GRU4_9FLAO</name>
<organism evidence="1 2">
    <name type="scientific">Dokdonia donghaensis DSW-1</name>
    <dbReference type="NCBI Taxonomy" id="1300343"/>
    <lineage>
        <taxon>Bacteria</taxon>
        <taxon>Pseudomonadati</taxon>
        <taxon>Bacteroidota</taxon>
        <taxon>Flavobacteriia</taxon>
        <taxon>Flavobacteriales</taxon>
        <taxon>Flavobacteriaceae</taxon>
        <taxon>Dokdonia</taxon>
    </lineage>
</organism>
<comment type="caution">
    <text evidence="1">The sequence shown here is derived from an EMBL/GenBank/DDBJ whole genome shotgun (WGS) entry which is preliminary data.</text>
</comment>
<dbReference type="RefSeq" id="WP_035324904.1">
    <property type="nucleotide sequence ID" value="NZ_JSAQ01000001.1"/>
</dbReference>
<dbReference type="EMBL" id="JSAQ01000001">
    <property type="protein sequence ID" value="KGO05882.1"/>
    <property type="molecule type" value="Genomic_DNA"/>
</dbReference>
<reference evidence="1 2" key="1">
    <citation type="submission" date="2014-10" db="EMBL/GenBank/DDBJ databases">
        <title>Draft genome sequence of the proteorhodopsin-containing marine bacterium Dokdonia donghaensis.</title>
        <authorList>
            <person name="Gomez-Consarnau L."/>
            <person name="Gonzalez J.M."/>
            <person name="Riedel T."/>
            <person name="Jaenicke S."/>
            <person name="Wagner-Doebler I."/>
            <person name="Fuhrman J.A."/>
        </authorList>
    </citation>
    <scope>NUCLEOTIDE SEQUENCE [LARGE SCALE GENOMIC DNA]</scope>
    <source>
        <strain evidence="1 2">DSW-1</strain>
    </source>
</reference>
<gene>
    <name evidence="1" type="ORF">NV36_02815</name>
</gene>
<evidence type="ECO:0000313" key="2">
    <source>
        <dbReference type="Proteomes" id="UP000030140"/>
    </source>
</evidence>
<keyword evidence="2" id="KW-1185">Reference proteome</keyword>
<dbReference type="Proteomes" id="UP000030140">
    <property type="component" value="Unassembled WGS sequence"/>
</dbReference>
<dbReference type="AlphaFoldDB" id="A0A0A2GRU4"/>
<accession>A0A0A2GRU4</accession>
<protein>
    <submittedName>
        <fullName evidence="1">Uncharacterized protein</fullName>
    </submittedName>
</protein>
<evidence type="ECO:0000313" key="1">
    <source>
        <dbReference type="EMBL" id="KGO05882.1"/>
    </source>
</evidence>